<keyword evidence="2" id="KW-1133">Transmembrane helix</keyword>
<keyword evidence="2" id="KW-0472">Membrane</keyword>
<organism evidence="3 4">
    <name type="scientific">Burkholderia territorii</name>
    <dbReference type="NCBI Taxonomy" id="1503055"/>
    <lineage>
        <taxon>Bacteria</taxon>
        <taxon>Pseudomonadati</taxon>
        <taxon>Pseudomonadota</taxon>
        <taxon>Betaproteobacteria</taxon>
        <taxon>Burkholderiales</taxon>
        <taxon>Burkholderiaceae</taxon>
        <taxon>Burkholderia</taxon>
        <taxon>Burkholderia cepacia complex</taxon>
    </lineage>
</organism>
<accession>A0A105VQ82</accession>
<evidence type="ECO:0000313" key="3">
    <source>
        <dbReference type="EMBL" id="KVV51639.1"/>
    </source>
</evidence>
<evidence type="ECO:0000313" key="4">
    <source>
        <dbReference type="Proteomes" id="UP000062317"/>
    </source>
</evidence>
<keyword evidence="4" id="KW-1185">Reference proteome</keyword>
<dbReference type="EMBL" id="LPEQ01000048">
    <property type="protein sequence ID" value="KVV51639.1"/>
    <property type="molecule type" value="Genomic_DNA"/>
</dbReference>
<feature type="compositionally biased region" description="Low complexity" evidence="1">
    <location>
        <begin position="44"/>
        <end position="69"/>
    </location>
</feature>
<evidence type="ECO:0000256" key="2">
    <source>
        <dbReference type="SAM" id="Phobius"/>
    </source>
</evidence>
<keyword evidence="2" id="KW-0812">Transmembrane</keyword>
<sequence>MRGESAAFTEKIMVFGVVIWVALAALFPTMVVPTIQHAIQPSSTQAAPDARPDATPAALPAAAQPPTES</sequence>
<gene>
    <name evidence="3" type="ORF">WT27_30650</name>
</gene>
<dbReference type="RefSeq" id="WP_060104760.1">
    <property type="nucleotide sequence ID" value="NZ_LPEQ01000048.1"/>
</dbReference>
<reference evidence="3 4" key="1">
    <citation type="submission" date="2015-11" db="EMBL/GenBank/DDBJ databases">
        <title>Expanding the genomic diversity of Burkholderia species for the development of highly accurate diagnostics.</title>
        <authorList>
            <person name="Sahl J."/>
            <person name="Keim P."/>
            <person name="Wagner D."/>
        </authorList>
    </citation>
    <scope>NUCLEOTIDE SEQUENCE [LARGE SCALE GENOMIC DNA]</scope>
    <source>
        <strain evidence="3 4">MSMB1301WGS</strain>
    </source>
</reference>
<evidence type="ECO:0000256" key="1">
    <source>
        <dbReference type="SAM" id="MobiDB-lite"/>
    </source>
</evidence>
<feature type="region of interest" description="Disordered" evidence="1">
    <location>
        <begin position="39"/>
        <end position="69"/>
    </location>
</feature>
<name>A0A105VQ82_9BURK</name>
<dbReference type="AlphaFoldDB" id="A0A105VQ82"/>
<comment type="caution">
    <text evidence="3">The sequence shown here is derived from an EMBL/GenBank/DDBJ whole genome shotgun (WGS) entry which is preliminary data.</text>
</comment>
<proteinExistence type="predicted"/>
<dbReference type="Proteomes" id="UP000062317">
    <property type="component" value="Unassembled WGS sequence"/>
</dbReference>
<protein>
    <submittedName>
        <fullName evidence="3">Uncharacterized protein</fullName>
    </submittedName>
</protein>
<feature type="transmembrane region" description="Helical" evidence="2">
    <location>
        <begin position="12"/>
        <end position="35"/>
    </location>
</feature>